<dbReference type="InterPro" id="IPR006574">
    <property type="entry name" value="PRY"/>
</dbReference>
<dbReference type="GO" id="GO:0004842">
    <property type="term" value="F:ubiquitin-protein transferase activity"/>
    <property type="evidence" value="ECO:0007669"/>
    <property type="project" value="InterPro"/>
</dbReference>
<dbReference type="Gene3D" id="3.30.160.60">
    <property type="entry name" value="Classic Zinc Finger"/>
    <property type="match status" value="1"/>
</dbReference>
<dbReference type="SUPFAM" id="SSF57850">
    <property type="entry name" value="RING/U-box"/>
    <property type="match status" value="1"/>
</dbReference>
<protein>
    <submittedName>
        <fullName evidence="9">Zinc-binding protein A33</fullName>
    </submittedName>
</protein>
<keyword evidence="1" id="KW-0479">Metal-binding</keyword>
<organism evidence="9 10">
    <name type="scientific">Merluccius polli</name>
    <name type="common">Benguela hake</name>
    <name type="synonym">Merluccius cadenati</name>
    <dbReference type="NCBI Taxonomy" id="89951"/>
    <lineage>
        <taxon>Eukaryota</taxon>
        <taxon>Metazoa</taxon>
        <taxon>Chordata</taxon>
        <taxon>Craniata</taxon>
        <taxon>Vertebrata</taxon>
        <taxon>Euteleostomi</taxon>
        <taxon>Actinopterygii</taxon>
        <taxon>Neopterygii</taxon>
        <taxon>Teleostei</taxon>
        <taxon>Neoteleostei</taxon>
        <taxon>Acanthomorphata</taxon>
        <taxon>Zeiogadaria</taxon>
        <taxon>Gadariae</taxon>
        <taxon>Gadiformes</taxon>
        <taxon>Gadoidei</taxon>
        <taxon>Merlucciidae</taxon>
        <taxon>Merluccius</taxon>
    </lineage>
</organism>
<dbReference type="InterPro" id="IPR003877">
    <property type="entry name" value="SPRY_dom"/>
</dbReference>
<dbReference type="InterPro" id="IPR013083">
    <property type="entry name" value="Znf_RING/FYVE/PHD"/>
</dbReference>
<dbReference type="InterPro" id="IPR027370">
    <property type="entry name" value="Znf-RING_euk"/>
</dbReference>
<dbReference type="SMART" id="SM00504">
    <property type="entry name" value="Ubox"/>
    <property type="match status" value="1"/>
</dbReference>
<dbReference type="InterPro" id="IPR001841">
    <property type="entry name" value="Znf_RING"/>
</dbReference>
<dbReference type="SUPFAM" id="SSF49899">
    <property type="entry name" value="Concanavalin A-like lectins/glucanases"/>
    <property type="match status" value="1"/>
</dbReference>
<evidence type="ECO:0000313" key="10">
    <source>
        <dbReference type="Proteomes" id="UP001174136"/>
    </source>
</evidence>
<dbReference type="InterPro" id="IPR050143">
    <property type="entry name" value="TRIM/RBCC"/>
</dbReference>
<dbReference type="Pfam" id="PF13445">
    <property type="entry name" value="zf-RING_UBOX"/>
    <property type="match status" value="1"/>
</dbReference>
<dbReference type="InterPro" id="IPR003879">
    <property type="entry name" value="Butyrophylin_SPRY"/>
</dbReference>
<feature type="domain" description="B30.2/SPRY" evidence="8">
    <location>
        <begin position="285"/>
        <end position="477"/>
    </location>
</feature>
<evidence type="ECO:0000256" key="4">
    <source>
        <dbReference type="PROSITE-ProRule" id="PRU00024"/>
    </source>
</evidence>
<dbReference type="SMART" id="SM00589">
    <property type="entry name" value="PRY"/>
    <property type="match status" value="1"/>
</dbReference>
<evidence type="ECO:0000256" key="3">
    <source>
        <dbReference type="ARBA" id="ARBA00022833"/>
    </source>
</evidence>
<dbReference type="Gene3D" id="2.60.120.920">
    <property type="match status" value="1"/>
</dbReference>
<feature type="domain" description="B box-type" evidence="7">
    <location>
        <begin position="94"/>
        <end position="133"/>
    </location>
</feature>
<evidence type="ECO:0000259" key="6">
    <source>
        <dbReference type="PROSITE" id="PS50089"/>
    </source>
</evidence>
<comment type="caution">
    <text evidence="9">The sequence shown here is derived from an EMBL/GenBank/DDBJ whole genome shotgun (WGS) entry which is preliminary data.</text>
</comment>
<dbReference type="Pfam" id="PF13765">
    <property type="entry name" value="PRY"/>
    <property type="match status" value="1"/>
</dbReference>
<sequence>MDEIMDVSGDRLPTLEENLTCPVCRDVFRDPVLLTCSHSFCRGCLEQSWRSKDRTCPVCRAVFKEDQPTANRALSDTCEVFLKDKQWQNRDRPDKDSLCRLHGLGFQLYCMKDEELLCVECVKQHQYHEVCPLQGGLSYCKEQLGFKINILENRLKLYKNNKKAFTSTKEHIEHQGGEAAEILKAEFVRLHKVLEAEQEVRLKALVDEEREKKGTMEAMVAQASEGIAALSKLVQQLKREMGDEDMRFLQANAIVLCSRSHASTQWPHEELQHPPGALLDMGKHVGSLGFNIWKNMQAHVQYNPVVLDPNTASPWLDLTPDLTSMKESQQRQAVPDNPERFDPCVFLLGSMGFSEGKHRWDVVVGDNPKWIVGVCTESLARKKKFTVSPKRGVWSLALSKGVLTALSVEPTKVQVETRVEKVRVKLNMDKGEVSFWDGESLMHLCTFNHKFNEKMFPLFGPGLHSTPMVLAPGKMVVHT</sequence>
<accession>A0AA47M1R3</accession>
<dbReference type="CDD" id="cd12893">
    <property type="entry name" value="SPRY_PRY_TRIM35"/>
    <property type="match status" value="1"/>
</dbReference>
<keyword evidence="3" id="KW-0862">Zinc</keyword>
<dbReference type="EMBL" id="JAOPHQ010006325">
    <property type="protein sequence ID" value="KAK0131914.1"/>
    <property type="molecule type" value="Genomic_DNA"/>
</dbReference>
<dbReference type="Gene3D" id="3.30.40.10">
    <property type="entry name" value="Zinc/RING finger domain, C3HC4 (zinc finger)"/>
    <property type="match status" value="1"/>
</dbReference>
<dbReference type="PANTHER" id="PTHR24103">
    <property type="entry name" value="E3 UBIQUITIN-PROTEIN LIGASE TRIM"/>
    <property type="match status" value="1"/>
</dbReference>
<evidence type="ECO:0000259" key="7">
    <source>
        <dbReference type="PROSITE" id="PS50119"/>
    </source>
</evidence>
<evidence type="ECO:0000256" key="2">
    <source>
        <dbReference type="ARBA" id="ARBA00022771"/>
    </source>
</evidence>
<dbReference type="PROSITE" id="PS50089">
    <property type="entry name" value="ZF_RING_2"/>
    <property type="match status" value="1"/>
</dbReference>
<dbReference type="InterPro" id="IPR000315">
    <property type="entry name" value="Znf_B-box"/>
</dbReference>
<evidence type="ECO:0000313" key="9">
    <source>
        <dbReference type="EMBL" id="KAK0131914.1"/>
    </source>
</evidence>
<dbReference type="PROSITE" id="PS50188">
    <property type="entry name" value="B302_SPRY"/>
    <property type="match status" value="1"/>
</dbReference>
<dbReference type="InterPro" id="IPR017907">
    <property type="entry name" value="Znf_RING_CS"/>
</dbReference>
<name>A0AA47M1R3_MERPO</name>
<dbReference type="InterPro" id="IPR003613">
    <property type="entry name" value="Ubox_domain"/>
</dbReference>
<dbReference type="PRINTS" id="PR01407">
    <property type="entry name" value="BUTYPHLNCDUF"/>
</dbReference>
<dbReference type="SUPFAM" id="SSF57845">
    <property type="entry name" value="B-box zinc-binding domain"/>
    <property type="match status" value="1"/>
</dbReference>
<dbReference type="SMART" id="SM00449">
    <property type="entry name" value="SPRY"/>
    <property type="match status" value="1"/>
</dbReference>
<reference evidence="9" key="1">
    <citation type="journal article" date="2023" name="Front. Mar. Sci.">
        <title>A new Merluccius polli reference genome to investigate the effects of global change in West African waters.</title>
        <authorList>
            <person name="Mateo J.L."/>
            <person name="Blanco-Fernandez C."/>
            <person name="Garcia-Vazquez E."/>
            <person name="Machado-Schiaffino G."/>
        </authorList>
    </citation>
    <scope>NUCLEOTIDE SEQUENCE</scope>
    <source>
        <strain evidence="9">C29</strain>
        <tissue evidence="9">Fin</tissue>
    </source>
</reference>
<dbReference type="GO" id="GO:0016567">
    <property type="term" value="P:protein ubiquitination"/>
    <property type="evidence" value="ECO:0007669"/>
    <property type="project" value="InterPro"/>
</dbReference>
<dbReference type="InterPro" id="IPR001870">
    <property type="entry name" value="B30.2/SPRY"/>
</dbReference>
<dbReference type="AlphaFoldDB" id="A0AA47M1R3"/>
<keyword evidence="5" id="KW-0175">Coiled coil</keyword>
<feature type="coiled-coil region" evidence="5">
    <location>
        <begin position="141"/>
        <end position="168"/>
    </location>
</feature>
<dbReference type="PROSITE" id="PS50119">
    <property type="entry name" value="ZF_BBOX"/>
    <property type="match status" value="1"/>
</dbReference>
<dbReference type="Pfam" id="PF00622">
    <property type="entry name" value="SPRY"/>
    <property type="match status" value="1"/>
</dbReference>
<keyword evidence="10" id="KW-1185">Reference proteome</keyword>
<dbReference type="InterPro" id="IPR043136">
    <property type="entry name" value="B30.2/SPRY_sf"/>
</dbReference>
<dbReference type="GO" id="GO:0008270">
    <property type="term" value="F:zinc ion binding"/>
    <property type="evidence" value="ECO:0007669"/>
    <property type="project" value="UniProtKB-KW"/>
</dbReference>
<proteinExistence type="predicted"/>
<evidence type="ECO:0000256" key="1">
    <source>
        <dbReference type="ARBA" id="ARBA00022723"/>
    </source>
</evidence>
<gene>
    <name evidence="9" type="primary">A33_9</name>
    <name evidence="9" type="ORF">N1851_033292</name>
</gene>
<evidence type="ECO:0000256" key="5">
    <source>
        <dbReference type="SAM" id="Coils"/>
    </source>
</evidence>
<feature type="domain" description="RING-type" evidence="6">
    <location>
        <begin position="21"/>
        <end position="60"/>
    </location>
</feature>
<dbReference type="Proteomes" id="UP001174136">
    <property type="component" value="Unassembled WGS sequence"/>
</dbReference>
<evidence type="ECO:0000259" key="8">
    <source>
        <dbReference type="PROSITE" id="PS50188"/>
    </source>
</evidence>
<dbReference type="Pfam" id="PF00643">
    <property type="entry name" value="zf-B_box"/>
    <property type="match status" value="1"/>
</dbReference>
<dbReference type="InterPro" id="IPR013320">
    <property type="entry name" value="ConA-like_dom_sf"/>
</dbReference>
<keyword evidence="2 4" id="KW-0863">Zinc-finger</keyword>
<dbReference type="PROSITE" id="PS00518">
    <property type="entry name" value="ZF_RING_1"/>
    <property type="match status" value="1"/>
</dbReference>
<dbReference type="SMART" id="SM00184">
    <property type="entry name" value="RING"/>
    <property type="match status" value="1"/>
</dbReference>